<dbReference type="PANTHER" id="PTHR42801">
    <property type="entry name" value="THIOREDOXIN-DEPENDENT PEROXIDE REDUCTASE"/>
    <property type="match status" value="1"/>
</dbReference>
<keyword evidence="1" id="KW-0575">Peroxidase</keyword>
<evidence type="ECO:0000256" key="4">
    <source>
        <dbReference type="ARBA" id="ARBA00023157"/>
    </source>
</evidence>
<dbReference type="InterPro" id="IPR036249">
    <property type="entry name" value="Thioredoxin-like_sf"/>
</dbReference>
<evidence type="ECO:0000313" key="6">
    <source>
        <dbReference type="EMBL" id="SPO26356.1"/>
    </source>
</evidence>
<keyword evidence="2" id="KW-0049">Antioxidant</keyword>
<keyword evidence="4" id="KW-1015">Disulfide bond</keyword>
<evidence type="ECO:0000256" key="5">
    <source>
        <dbReference type="ARBA" id="ARBA00023284"/>
    </source>
</evidence>
<dbReference type="InterPro" id="IPR050924">
    <property type="entry name" value="Peroxiredoxin_BCP/PrxQ"/>
</dbReference>
<sequence>MSGNTNVSNEDRAAFHLLGHPLPTIIDLASTSGTTVDLFSLSFRQPIMLFLYPSLSTPLRATPASWSTIPGATGCTPHLTSIAPHIPSLLSKEPNLAIFGLSTQPHSEQLEAKQRLKLPFDLLSDEHEQLCKVLDFPSFQVEDKRYIKRMTLLLRSGQITRLDYPIEKPEEAAKLAQNLLRSEQELMDEVEARDAATAAAAAAQAQAQA</sequence>
<gene>
    <name evidence="6" type="ORF">UTRI_03945</name>
</gene>
<proteinExistence type="predicted"/>
<evidence type="ECO:0000256" key="3">
    <source>
        <dbReference type="ARBA" id="ARBA00023002"/>
    </source>
</evidence>
<name>A0A5C3EA18_9BASI</name>
<keyword evidence="7" id="KW-1185">Reference proteome</keyword>
<evidence type="ECO:0000256" key="1">
    <source>
        <dbReference type="ARBA" id="ARBA00022559"/>
    </source>
</evidence>
<reference evidence="6 7" key="1">
    <citation type="submission" date="2018-03" db="EMBL/GenBank/DDBJ databases">
        <authorList>
            <person name="Guldener U."/>
        </authorList>
    </citation>
    <scope>NUCLEOTIDE SEQUENCE [LARGE SCALE GENOMIC DNA]</scope>
    <source>
        <strain evidence="6 7">NBRC100155</strain>
    </source>
</reference>
<dbReference type="GO" id="GO:0034599">
    <property type="term" value="P:cellular response to oxidative stress"/>
    <property type="evidence" value="ECO:0007669"/>
    <property type="project" value="TreeGrafter"/>
</dbReference>
<dbReference type="PANTHER" id="PTHR42801:SF21">
    <property type="entry name" value="BCPB PROTEIN"/>
    <property type="match status" value="1"/>
</dbReference>
<evidence type="ECO:0000313" key="7">
    <source>
        <dbReference type="Proteomes" id="UP000324022"/>
    </source>
</evidence>
<dbReference type="OrthoDB" id="338622at2759"/>
<dbReference type="GO" id="GO:0008379">
    <property type="term" value="F:thioredoxin peroxidase activity"/>
    <property type="evidence" value="ECO:0007669"/>
    <property type="project" value="TreeGrafter"/>
</dbReference>
<dbReference type="EMBL" id="OOIN01000014">
    <property type="protein sequence ID" value="SPO26356.1"/>
    <property type="molecule type" value="Genomic_DNA"/>
</dbReference>
<dbReference type="Proteomes" id="UP000324022">
    <property type="component" value="Unassembled WGS sequence"/>
</dbReference>
<dbReference type="Gene3D" id="3.40.30.10">
    <property type="entry name" value="Glutaredoxin"/>
    <property type="match status" value="1"/>
</dbReference>
<dbReference type="AlphaFoldDB" id="A0A5C3EA18"/>
<dbReference type="SUPFAM" id="SSF52833">
    <property type="entry name" value="Thioredoxin-like"/>
    <property type="match status" value="1"/>
</dbReference>
<dbReference type="GO" id="GO:0005737">
    <property type="term" value="C:cytoplasm"/>
    <property type="evidence" value="ECO:0007669"/>
    <property type="project" value="TreeGrafter"/>
</dbReference>
<accession>A0A5C3EA18</accession>
<protein>
    <submittedName>
        <fullName evidence="6">Uncharacterized protein</fullName>
    </submittedName>
</protein>
<keyword evidence="5" id="KW-0676">Redox-active center</keyword>
<keyword evidence="3" id="KW-0560">Oxidoreductase</keyword>
<organism evidence="6 7">
    <name type="scientific">Ustilago trichophora</name>
    <dbReference type="NCBI Taxonomy" id="86804"/>
    <lineage>
        <taxon>Eukaryota</taxon>
        <taxon>Fungi</taxon>
        <taxon>Dikarya</taxon>
        <taxon>Basidiomycota</taxon>
        <taxon>Ustilaginomycotina</taxon>
        <taxon>Ustilaginomycetes</taxon>
        <taxon>Ustilaginales</taxon>
        <taxon>Ustilaginaceae</taxon>
        <taxon>Ustilago</taxon>
    </lineage>
</organism>
<evidence type="ECO:0000256" key="2">
    <source>
        <dbReference type="ARBA" id="ARBA00022862"/>
    </source>
</evidence>
<dbReference type="GO" id="GO:0045454">
    <property type="term" value="P:cell redox homeostasis"/>
    <property type="evidence" value="ECO:0007669"/>
    <property type="project" value="TreeGrafter"/>
</dbReference>